<evidence type="ECO:0000313" key="2">
    <source>
        <dbReference type="EMBL" id="CAG8444260.1"/>
    </source>
</evidence>
<feature type="coiled-coil region" evidence="1">
    <location>
        <begin position="2"/>
        <end position="36"/>
    </location>
</feature>
<evidence type="ECO:0000256" key="1">
    <source>
        <dbReference type="SAM" id="Coils"/>
    </source>
</evidence>
<dbReference type="AlphaFoldDB" id="A0A9N8VDS8"/>
<reference evidence="2" key="1">
    <citation type="submission" date="2021-06" db="EMBL/GenBank/DDBJ databases">
        <authorList>
            <person name="Kallberg Y."/>
            <person name="Tangrot J."/>
            <person name="Rosling A."/>
        </authorList>
    </citation>
    <scope>NUCLEOTIDE SEQUENCE</scope>
    <source>
        <strain evidence="2">AZ414A</strain>
    </source>
</reference>
<name>A0A9N8VDS8_9GLOM</name>
<dbReference type="Proteomes" id="UP000789706">
    <property type="component" value="Unassembled WGS sequence"/>
</dbReference>
<keyword evidence="1" id="KW-0175">Coiled coil</keyword>
<dbReference type="EMBL" id="CAJVPK010000079">
    <property type="protein sequence ID" value="CAG8444260.1"/>
    <property type="molecule type" value="Genomic_DNA"/>
</dbReference>
<protein>
    <submittedName>
        <fullName evidence="2">9169_t:CDS:1</fullName>
    </submittedName>
</protein>
<gene>
    <name evidence="2" type="ORF">DEBURN_LOCUS1680</name>
</gene>
<organism evidence="2 3">
    <name type="scientific">Diversispora eburnea</name>
    <dbReference type="NCBI Taxonomy" id="1213867"/>
    <lineage>
        <taxon>Eukaryota</taxon>
        <taxon>Fungi</taxon>
        <taxon>Fungi incertae sedis</taxon>
        <taxon>Mucoromycota</taxon>
        <taxon>Glomeromycotina</taxon>
        <taxon>Glomeromycetes</taxon>
        <taxon>Diversisporales</taxon>
        <taxon>Diversisporaceae</taxon>
        <taxon>Diversispora</taxon>
    </lineage>
</organism>
<sequence length="102" mass="11877">MQSELKARYVELKAEKAELKAENIERKAKIAELKAILRLFVSLRFRMQKISILEKYAKEISKEILKEPIIEHRPPFLDRLESDAFFQQHKIIGGARKSAPVS</sequence>
<keyword evidence="3" id="KW-1185">Reference proteome</keyword>
<accession>A0A9N8VDS8</accession>
<evidence type="ECO:0000313" key="3">
    <source>
        <dbReference type="Proteomes" id="UP000789706"/>
    </source>
</evidence>
<proteinExistence type="predicted"/>
<comment type="caution">
    <text evidence="2">The sequence shown here is derived from an EMBL/GenBank/DDBJ whole genome shotgun (WGS) entry which is preliminary data.</text>
</comment>